<feature type="non-terminal residue" evidence="1">
    <location>
        <position position="1"/>
    </location>
</feature>
<evidence type="ECO:0000313" key="1">
    <source>
        <dbReference type="EMBL" id="MCJ8742853.1"/>
    </source>
</evidence>
<dbReference type="Proteomes" id="UP000830395">
    <property type="component" value="Chromosome 17"/>
</dbReference>
<keyword evidence="2" id="KW-1185">Reference proteome</keyword>
<protein>
    <submittedName>
        <fullName evidence="1">Uncharacterized protein</fullName>
    </submittedName>
</protein>
<sequence length="66" mass="7830">RRFGDEADEALSPFLINTNQIFINDRMLQSDITVWDTPRRCRRRENVQLLFSSRFPARSPVYVKSV</sequence>
<reference evidence="1" key="1">
    <citation type="submission" date="2020-02" db="EMBL/GenBank/DDBJ databases">
        <title>Genome sequencing of the panga catfish, Pangasius djambal.</title>
        <authorList>
            <person name="Wen M."/>
            <person name="Zahm M."/>
            <person name="Roques C."/>
            <person name="Cabau C."/>
            <person name="Klopp C."/>
            <person name="Donnadieu C."/>
            <person name="Jouanno E."/>
            <person name="Avarre J.-C."/>
            <person name="Campet M."/>
            <person name="Ha T."/>
            <person name="Dugue R."/>
            <person name="Lampietro C."/>
            <person name="Louis A."/>
            <person name="Herpin A."/>
            <person name="Echchiki A."/>
            <person name="Berthelot C."/>
            <person name="Parey E."/>
            <person name="Roest-Crollius H."/>
            <person name="Braasch I."/>
            <person name="Postlethwait J.H."/>
            <person name="Bobe J."/>
            <person name="Montfort J."/>
            <person name="Bouchez O."/>
            <person name="Begum T."/>
            <person name="Schartl M."/>
            <person name="Gustiano R."/>
            <person name="Guiguen Y."/>
        </authorList>
    </citation>
    <scope>NUCLEOTIDE SEQUENCE</scope>
    <source>
        <strain evidence="1">Pdj_M5554</strain>
    </source>
</reference>
<gene>
    <name evidence="1" type="ORF">PDJAM_G00086900</name>
</gene>
<evidence type="ECO:0000313" key="2">
    <source>
        <dbReference type="Proteomes" id="UP000830395"/>
    </source>
</evidence>
<accession>A0ACC5Z5F6</accession>
<dbReference type="EMBL" id="CM040991">
    <property type="protein sequence ID" value="MCJ8742853.1"/>
    <property type="molecule type" value="Genomic_DNA"/>
</dbReference>
<comment type="caution">
    <text evidence="1">The sequence shown here is derived from an EMBL/GenBank/DDBJ whole genome shotgun (WGS) entry which is preliminary data.</text>
</comment>
<proteinExistence type="predicted"/>
<name>A0ACC5Z5F6_9TELE</name>
<organism evidence="1 2">
    <name type="scientific">Pangasius djambal</name>
    <dbReference type="NCBI Taxonomy" id="1691987"/>
    <lineage>
        <taxon>Eukaryota</taxon>
        <taxon>Metazoa</taxon>
        <taxon>Chordata</taxon>
        <taxon>Craniata</taxon>
        <taxon>Vertebrata</taxon>
        <taxon>Euteleostomi</taxon>
        <taxon>Actinopterygii</taxon>
        <taxon>Neopterygii</taxon>
        <taxon>Teleostei</taxon>
        <taxon>Ostariophysi</taxon>
        <taxon>Siluriformes</taxon>
        <taxon>Pangasiidae</taxon>
        <taxon>Pangasius</taxon>
    </lineage>
</organism>